<protein>
    <recommendedName>
        <fullName evidence="5">Tetraspanin</fullName>
    </recommendedName>
</protein>
<dbReference type="OrthoDB" id="206595at2759"/>
<keyword evidence="2" id="KW-1133">Transmembrane helix</keyword>
<dbReference type="EMBL" id="BRYA01001124">
    <property type="protein sequence ID" value="GMI39289.1"/>
    <property type="molecule type" value="Genomic_DNA"/>
</dbReference>
<feature type="transmembrane region" description="Helical" evidence="2">
    <location>
        <begin position="235"/>
        <end position="256"/>
    </location>
</feature>
<keyword evidence="4" id="KW-1185">Reference proteome</keyword>
<feature type="region of interest" description="Disordered" evidence="1">
    <location>
        <begin position="276"/>
        <end position="342"/>
    </location>
</feature>
<feature type="transmembrane region" description="Helical" evidence="2">
    <location>
        <begin position="12"/>
        <end position="38"/>
    </location>
</feature>
<evidence type="ECO:0000313" key="4">
    <source>
        <dbReference type="Proteomes" id="UP001165065"/>
    </source>
</evidence>
<dbReference type="AlphaFoldDB" id="A0A9W7G892"/>
<feature type="transmembrane region" description="Helical" evidence="2">
    <location>
        <begin position="85"/>
        <end position="106"/>
    </location>
</feature>
<evidence type="ECO:0000256" key="2">
    <source>
        <dbReference type="SAM" id="Phobius"/>
    </source>
</evidence>
<comment type="caution">
    <text evidence="3">The sequence shown here is derived from an EMBL/GenBank/DDBJ whole genome shotgun (WGS) entry which is preliminary data.</text>
</comment>
<keyword evidence="2" id="KW-0472">Membrane</keyword>
<dbReference type="Proteomes" id="UP001165065">
    <property type="component" value="Unassembled WGS sequence"/>
</dbReference>
<sequence length="342" mass="37313">MSRLNDTIKFGVLVVNSALLLVSLVAILTGALVLTGNWADFDPETFEATALWACVIGSVLLILTLVGCFGAITQTEREGICSGRRLLSAYQIFLIVLLILFIRLGIEGKTTIDSMEWTLDNRGQGEYDKGDMLLADKINNNYFSNLCLPDPSSAWLIDFVDKSCPSSMQVSRGGKCACDTTKADCPDEDGCETAMARWKEDKVYDKDALALCPYHVCRYQVLAEVIDTVDPILDIIAVAIYIIGAMIFLTCLLICYNPHDDTAAQLIKTGVLVEKRVPKSSPRKQQQQRRQTRGGSASSRQGPTGPARGHRGSNAVRKPPPRGHRSSNASHGSNGPPGHNRL</sequence>
<gene>
    <name evidence="3" type="ORF">TrCOL_g1825</name>
</gene>
<evidence type="ECO:0008006" key="5">
    <source>
        <dbReference type="Google" id="ProtNLM"/>
    </source>
</evidence>
<evidence type="ECO:0000313" key="3">
    <source>
        <dbReference type="EMBL" id="GMI39289.1"/>
    </source>
</evidence>
<keyword evidence="2" id="KW-0812">Transmembrane</keyword>
<name>A0A9W7G892_9STRA</name>
<proteinExistence type="predicted"/>
<feature type="transmembrane region" description="Helical" evidence="2">
    <location>
        <begin position="50"/>
        <end position="73"/>
    </location>
</feature>
<feature type="compositionally biased region" description="Low complexity" evidence="1">
    <location>
        <begin position="293"/>
        <end position="302"/>
    </location>
</feature>
<evidence type="ECO:0000256" key="1">
    <source>
        <dbReference type="SAM" id="MobiDB-lite"/>
    </source>
</evidence>
<accession>A0A9W7G892</accession>
<reference evidence="4" key="1">
    <citation type="journal article" date="2023" name="Commun. Biol.">
        <title>Genome analysis of Parmales, the sister group of diatoms, reveals the evolutionary specialization of diatoms from phago-mixotrophs to photoautotrophs.</title>
        <authorList>
            <person name="Ban H."/>
            <person name="Sato S."/>
            <person name="Yoshikawa S."/>
            <person name="Yamada K."/>
            <person name="Nakamura Y."/>
            <person name="Ichinomiya M."/>
            <person name="Sato N."/>
            <person name="Blanc-Mathieu R."/>
            <person name="Endo H."/>
            <person name="Kuwata A."/>
            <person name="Ogata H."/>
        </authorList>
    </citation>
    <scope>NUCLEOTIDE SEQUENCE [LARGE SCALE GENOMIC DNA]</scope>
</reference>
<organism evidence="3 4">
    <name type="scientific">Triparma columacea</name>
    <dbReference type="NCBI Taxonomy" id="722753"/>
    <lineage>
        <taxon>Eukaryota</taxon>
        <taxon>Sar</taxon>
        <taxon>Stramenopiles</taxon>
        <taxon>Ochrophyta</taxon>
        <taxon>Bolidophyceae</taxon>
        <taxon>Parmales</taxon>
        <taxon>Triparmaceae</taxon>
        <taxon>Triparma</taxon>
    </lineage>
</organism>